<evidence type="ECO:0000313" key="4">
    <source>
        <dbReference type="EMBL" id="PAD77378.1"/>
    </source>
</evidence>
<proteinExistence type="inferred from homology"/>
<dbReference type="InterPro" id="IPR050768">
    <property type="entry name" value="UPF0353/GerABKA_families"/>
</dbReference>
<dbReference type="GO" id="GO:0016020">
    <property type="term" value="C:membrane"/>
    <property type="evidence" value="ECO:0007669"/>
    <property type="project" value="InterPro"/>
</dbReference>
<dbReference type="AlphaFoldDB" id="A0A268EW76"/>
<evidence type="ECO:0000256" key="1">
    <source>
        <dbReference type="ARBA" id="ARBA00005278"/>
    </source>
</evidence>
<evidence type="ECO:0000313" key="5">
    <source>
        <dbReference type="Proteomes" id="UP000215596"/>
    </source>
</evidence>
<sequence>MFYIPKWSVFVQSTLVILIPILFVWVSRRLRDSIRSVFSLHLDKSKNVKRESSLSEISGTGQYDQDLQMLQESMAHNADVHFREFTIRGTSCRAVVVYVEGLANSNLIDSHLIAPLMREGVPEADREDFEQSSESIQAYLESHLLTVSHLRWGEKLQPFVQGVLNGSSGLLIEGMKGFFLVGMAKGKSRNVEDPISEALLRGPRIGFTERIGENMGLLRMHGKDEGMVMKKYEVGTRVKKELVLIYMKDIANQELINEIDSRIRRMAIDDPMDSGYIEQLIEDSTLSPFQQLQNTERPDRVIGAILEGRAAILLDGTPFALIMPVTFSMLLQSPEDYYERWISGSFVRLLRFSAAFLALWAPSLYISFISYHSGMIPTSLALSIVESRQGLPFPSIIEAFIMELSIEILREAGIRLPKPIGPAMGIVGGLIIGDAAVNAGIVSPFLIIVVAVTAISSFTIPVYSAGITLRILRFTAMIFAGIFGLYGVIMFFLLICSHLVKLRSFGIPYLSPLVPYRFRDWKDYVIRSPLKILKQRPAMLNPRDKDRRTN</sequence>
<dbReference type="PANTHER" id="PTHR22550">
    <property type="entry name" value="SPORE GERMINATION PROTEIN"/>
    <property type="match status" value="1"/>
</dbReference>
<reference evidence="4 5" key="1">
    <citation type="submission" date="2017-07" db="EMBL/GenBank/DDBJ databases">
        <title>Isolation and whole genome analysis of endospore-forming bacteria from heroin.</title>
        <authorList>
            <person name="Kalinowski J."/>
            <person name="Ahrens B."/>
            <person name="Al-Dilaimi A."/>
            <person name="Winkler A."/>
            <person name="Wibberg D."/>
            <person name="Schleenbecker U."/>
            <person name="Ruckert C."/>
            <person name="Wolfel R."/>
            <person name="Grass G."/>
        </authorList>
    </citation>
    <scope>NUCLEOTIDE SEQUENCE [LARGE SCALE GENOMIC DNA]</scope>
    <source>
        <strain evidence="4 5">7537-G1</strain>
    </source>
</reference>
<dbReference type="InterPro" id="IPR004995">
    <property type="entry name" value="Spore_Ger"/>
</dbReference>
<keyword evidence="3" id="KW-0812">Transmembrane</keyword>
<dbReference type="PANTHER" id="PTHR22550:SF5">
    <property type="entry name" value="LEUCINE ZIPPER PROTEIN 4"/>
    <property type="match status" value="1"/>
</dbReference>
<feature type="transmembrane region" description="Helical" evidence="3">
    <location>
        <begin position="445"/>
        <end position="464"/>
    </location>
</feature>
<evidence type="ECO:0000256" key="3">
    <source>
        <dbReference type="SAM" id="Phobius"/>
    </source>
</evidence>
<comment type="caution">
    <text evidence="4">The sequence shown here is derived from an EMBL/GenBank/DDBJ whole genome shotgun (WGS) entry which is preliminary data.</text>
</comment>
<organism evidence="4 5">
    <name type="scientific">Paenibacillus campinasensis</name>
    <dbReference type="NCBI Taxonomy" id="66347"/>
    <lineage>
        <taxon>Bacteria</taxon>
        <taxon>Bacillati</taxon>
        <taxon>Bacillota</taxon>
        <taxon>Bacilli</taxon>
        <taxon>Bacillales</taxon>
        <taxon>Paenibacillaceae</taxon>
        <taxon>Paenibacillus</taxon>
    </lineage>
</organism>
<protein>
    <submittedName>
        <fullName evidence="4">Spore germination protein</fullName>
    </submittedName>
</protein>
<dbReference type="Proteomes" id="UP000215596">
    <property type="component" value="Unassembled WGS sequence"/>
</dbReference>
<feature type="transmembrane region" description="Helical" evidence="3">
    <location>
        <begin position="6"/>
        <end position="26"/>
    </location>
</feature>
<dbReference type="EMBL" id="NPBY01000030">
    <property type="protein sequence ID" value="PAD77378.1"/>
    <property type="molecule type" value="Genomic_DNA"/>
</dbReference>
<gene>
    <name evidence="4" type="ORF">CHH67_10280</name>
</gene>
<dbReference type="GO" id="GO:0009847">
    <property type="term" value="P:spore germination"/>
    <property type="evidence" value="ECO:0007669"/>
    <property type="project" value="InterPro"/>
</dbReference>
<comment type="similarity">
    <text evidence="1">Belongs to the GerABKA family.</text>
</comment>
<accession>A0A268EW76</accession>
<feature type="transmembrane region" description="Helical" evidence="3">
    <location>
        <begin position="349"/>
        <end position="371"/>
    </location>
</feature>
<keyword evidence="2 3" id="KW-0472">Membrane</keyword>
<name>A0A268EW76_9BACL</name>
<evidence type="ECO:0000256" key="2">
    <source>
        <dbReference type="ARBA" id="ARBA00023136"/>
    </source>
</evidence>
<dbReference type="OrthoDB" id="1726708at2"/>
<dbReference type="PIRSF" id="PIRSF005690">
    <property type="entry name" value="GerBA"/>
    <property type="match status" value="1"/>
</dbReference>
<dbReference type="Pfam" id="PF03323">
    <property type="entry name" value="GerA"/>
    <property type="match status" value="1"/>
</dbReference>
<keyword evidence="3" id="KW-1133">Transmembrane helix</keyword>
<feature type="transmembrane region" description="Helical" evidence="3">
    <location>
        <begin position="476"/>
        <end position="500"/>
    </location>
</feature>